<protein>
    <submittedName>
        <fullName evidence="2">Uncharacterized protein</fullName>
    </submittedName>
</protein>
<accession>A0A679JER3</accession>
<evidence type="ECO:0000256" key="1">
    <source>
        <dbReference type="SAM" id="MobiDB-lite"/>
    </source>
</evidence>
<gene>
    <name evidence="2" type="ORF">MBUL_04061</name>
</gene>
<dbReference type="AlphaFoldDB" id="A0A679JER3"/>
<reference evidence="2" key="1">
    <citation type="submission" date="2019-12" db="EMBL/GenBank/DDBJ databases">
        <authorList>
            <person name="Cremers G."/>
        </authorList>
    </citation>
    <scope>NUCLEOTIDE SEQUENCE</scope>
    <source>
        <strain evidence="2">Mbul1</strain>
    </source>
</reference>
<feature type="compositionally biased region" description="Basic and acidic residues" evidence="1">
    <location>
        <begin position="13"/>
        <end position="23"/>
    </location>
</feature>
<name>A0A679JER3_9HYPH</name>
<feature type="region of interest" description="Disordered" evidence="1">
    <location>
        <begin position="1"/>
        <end position="23"/>
    </location>
</feature>
<organism evidence="2">
    <name type="scientific">Methylobacterium bullatum</name>
    <dbReference type="NCBI Taxonomy" id="570505"/>
    <lineage>
        <taxon>Bacteria</taxon>
        <taxon>Pseudomonadati</taxon>
        <taxon>Pseudomonadota</taxon>
        <taxon>Alphaproteobacteria</taxon>
        <taxon>Hyphomicrobiales</taxon>
        <taxon>Methylobacteriaceae</taxon>
        <taxon>Methylobacterium</taxon>
    </lineage>
</organism>
<dbReference type="EMBL" id="LR743504">
    <property type="protein sequence ID" value="CAA2107236.1"/>
    <property type="molecule type" value="Genomic_DNA"/>
</dbReference>
<proteinExistence type="predicted"/>
<evidence type="ECO:0000313" key="2">
    <source>
        <dbReference type="EMBL" id="CAA2107236.1"/>
    </source>
</evidence>
<sequence>MSNIIRPTFGQPRRPEPVADDDRVEVTTERVYGEAGDHRVCLVRDDDAPGGEVYKVVVGRLSGQEVSTVAILPATAEGEVDAEMVALAILRTLSLIEEDDEDPESA</sequence>